<keyword evidence="2" id="KW-0812">Transmembrane</keyword>
<dbReference type="InterPro" id="IPR000535">
    <property type="entry name" value="MSP_dom"/>
</dbReference>
<dbReference type="InterPro" id="IPR039283">
    <property type="entry name" value="MOSPD1/3"/>
</dbReference>
<organism evidence="7">
    <name type="scientific">Darwinula stevensoni</name>
    <dbReference type="NCBI Taxonomy" id="69355"/>
    <lineage>
        <taxon>Eukaryota</taxon>
        <taxon>Metazoa</taxon>
        <taxon>Ecdysozoa</taxon>
        <taxon>Arthropoda</taxon>
        <taxon>Crustacea</taxon>
        <taxon>Oligostraca</taxon>
        <taxon>Ostracoda</taxon>
        <taxon>Podocopa</taxon>
        <taxon>Podocopida</taxon>
        <taxon>Darwinulocopina</taxon>
        <taxon>Darwinuloidea</taxon>
        <taxon>Darwinulidae</taxon>
        <taxon>Darwinula</taxon>
    </lineage>
</organism>
<evidence type="ECO:0000256" key="3">
    <source>
        <dbReference type="ARBA" id="ARBA00022989"/>
    </source>
</evidence>
<dbReference type="GO" id="GO:0005737">
    <property type="term" value="C:cytoplasm"/>
    <property type="evidence" value="ECO:0007669"/>
    <property type="project" value="TreeGrafter"/>
</dbReference>
<dbReference type="Proteomes" id="UP000677054">
    <property type="component" value="Unassembled WGS sequence"/>
</dbReference>
<evidence type="ECO:0000313" key="7">
    <source>
        <dbReference type="EMBL" id="CAD7251352.1"/>
    </source>
</evidence>
<proteinExistence type="predicted"/>
<dbReference type="EMBL" id="LR902995">
    <property type="protein sequence ID" value="CAD7251352.1"/>
    <property type="molecule type" value="Genomic_DNA"/>
</dbReference>
<evidence type="ECO:0000256" key="4">
    <source>
        <dbReference type="ARBA" id="ARBA00023136"/>
    </source>
</evidence>
<protein>
    <recommendedName>
        <fullName evidence="5">Motile sperm domain-containing protein 3</fullName>
    </recommendedName>
</protein>
<dbReference type="AlphaFoldDB" id="A0A7R9ACH0"/>
<dbReference type="GO" id="GO:0016020">
    <property type="term" value="C:membrane"/>
    <property type="evidence" value="ECO:0007669"/>
    <property type="project" value="UniProtKB-SubCell"/>
</dbReference>
<accession>A0A7R9ACH0</accession>
<dbReference type="EMBL" id="CAJPEV010003478">
    <property type="protein sequence ID" value="CAG0899844.1"/>
    <property type="molecule type" value="Genomic_DNA"/>
</dbReference>
<dbReference type="SUPFAM" id="SSF49354">
    <property type="entry name" value="PapD-like"/>
    <property type="match status" value="1"/>
</dbReference>
<evidence type="ECO:0000256" key="2">
    <source>
        <dbReference type="ARBA" id="ARBA00022692"/>
    </source>
</evidence>
<keyword evidence="3" id="KW-1133">Transmembrane helix</keyword>
<dbReference type="OrthoDB" id="10022288at2759"/>
<dbReference type="InterPro" id="IPR008962">
    <property type="entry name" value="PapD-like_sf"/>
</dbReference>
<dbReference type="PANTHER" id="PTHR34441:SF1">
    <property type="entry name" value="MOTILE SPERM DOMAIN-CONTAINING 1"/>
    <property type="match status" value="1"/>
</dbReference>
<evidence type="ECO:0000256" key="5">
    <source>
        <dbReference type="ARBA" id="ARBA00070425"/>
    </source>
</evidence>
<evidence type="ECO:0000313" key="8">
    <source>
        <dbReference type="Proteomes" id="UP000677054"/>
    </source>
</evidence>
<keyword evidence="8" id="KW-1185">Reference proteome</keyword>
<keyword evidence="4" id="KW-0472">Membrane</keyword>
<comment type="subcellular location">
    <subcellularLocation>
        <location evidence="1">Membrane</location>
        <topology evidence="1">Multi-pass membrane protein</topology>
    </subcellularLocation>
</comment>
<dbReference type="Pfam" id="PF00635">
    <property type="entry name" value="Motile_Sperm"/>
    <property type="match status" value="1"/>
</dbReference>
<feature type="domain" description="MSP" evidence="6">
    <location>
        <begin position="17"/>
        <end position="104"/>
    </location>
</feature>
<name>A0A7R9ACH0_9CRUS</name>
<dbReference type="Gene3D" id="2.60.40.10">
    <property type="entry name" value="Immunoglobulins"/>
    <property type="match status" value="1"/>
</dbReference>
<evidence type="ECO:0000259" key="6">
    <source>
        <dbReference type="Pfam" id="PF00635"/>
    </source>
</evidence>
<gene>
    <name evidence="7" type="ORF">DSTB1V02_LOCUS11119</name>
</gene>
<sequence length="236" mass="25803">MYRGGSSGSSGDGHLPVFVFPSSVTFFTDDTATHKQVLTLYNPYDFPLKFKVLCTAPKKYAVVDPEGVIKAKCCVDLVVRHSSVTPAHINITDKFRIHVYEHGNRQVHGWKDIPATLTAGQPEVLEPTTDSEIQFGALEGSADPHRRQYRFHERRELGGLMGERGGGRSNMVAILVGVVCVVALLLPTEGETPASPGQASHSLLALLPPYLHLSPNQKLIFAYTLGLVTMVILRIT</sequence>
<dbReference type="InterPro" id="IPR013783">
    <property type="entry name" value="Ig-like_fold"/>
</dbReference>
<evidence type="ECO:0000256" key="1">
    <source>
        <dbReference type="ARBA" id="ARBA00004141"/>
    </source>
</evidence>
<dbReference type="FunFam" id="2.60.40.10:FF:000676">
    <property type="entry name" value="motile sperm domain-containing protein 3"/>
    <property type="match status" value="1"/>
</dbReference>
<dbReference type="PANTHER" id="PTHR34441">
    <property type="entry name" value="MOTILE SPERM DOMAIN-CONTAINING PROTEIN 1"/>
    <property type="match status" value="1"/>
</dbReference>
<reference evidence="7" key="1">
    <citation type="submission" date="2020-11" db="EMBL/GenBank/DDBJ databases">
        <authorList>
            <person name="Tran Van P."/>
        </authorList>
    </citation>
    <scope>NUCLEOTIDE SEQUENCE</scope>
</reference>